<feature type="region of interest" description="Disordered" evidence="6">
    <location>
        <begin position="498"/>
        <end position="525"/>
    </location>
</feature>
<dbReference type="PANTHER" id="PTHR46134">
    <property type="entry name" value="DRONGO, ISOFORM F"/>
    <property type="match status" value="1"/>
</dbReference>
<reference evidence="8 9" key="1">
    <citation type="submission" date="2014-10" db="EMBL/GenBank/DDBJ databases">
        <title>Draft genome of the hookworm Ancylostoma caninum.</title>
        <authorList>
            <person name="Mitreva M."/>
        </authorList>
    </citation>
    <scope>NUCLEOTIDE SEQUENCE [LARGE SCALE GENOMIC DNA]</scope>
    <source>
        <strain evidence="8 9">Baltimore</strain>
    </source>
</reference>
<dbReference type="GO" id="GO:0005737">
    <property type="term" value="C:cytoplasm"/>
    <property type="evidence" value="ECO:0007669"/>
    <property type="project" value="TreeGrafter"/>
</dbReference>
<evidence type="ECO:0000256" key="2">
    <source>
        <dbReference type="ARBA" id="ARBA00022737"/>
    </source>
</evidence>
<dbReference type="GO" id="GO:0005096">
    <property type="term" value="F:GTPase activator activity"/>
    <property type="evidence" value="ECO:0007669"/>
    <property type="project" value="InterPro"/>
</dbReference>
<evidence type="ECO:0000256" key="5">
    <source>
        <dbReference type="PROSITE-ProRule" id="PRU00288"/>
    </source>
</evidence>
<dbReference type="InterPro" id="IPR038508">
    <property type="entry name" value="ArfGAP_dom_sf"/>
</dbReference>
<sequence>MVNTPHVSSSGSTLSAQKKRQDEKNLRALRELAALPANRFCFECGQRGPTYVNITHGSFCCTSCSGILRGLNPPHRVKSICMATFTNEEIERVRSLGNEENSHTWLGLYSGNPPKMMNKDEITAFLIKKYEKKEWYVSRSELEEQERLLNQAKEVASQSGTSVKSAGSSSSKPPDLDLFATDPFAAFGAPMSRPAAAQPFADTTLTSNQAANSIPPQPFSPPAFVAPPPPLPSKPPVQSGDFISQVSDPFALAPAKTSTSEFDPFADFDAKFSELALKNSSTVSAFASSVPVQAQPLPKSATVNSSFQSQQPPTAAATNPFQPEVSSLVPSFNTAAKSEPVPIGNNPNGADKYSALAELDQMFHHGSHPKSASGEKPAWLPSGFSTGLPPAHYTPAFSDTTQAKVTPTAYGSIPKSNTLGAIAEVGTTAMPPNPASFDNIQQQAFSSSYANLTPNPFLAQPFGAQTVPHANFVPSSGPQYSQQANVMWNNPFASVPAQPHYGAESTQGIGGTPRQGNNQNWNPFV</sequence>
<evidence type="ECO:0000313" key="9">
    <source>
        <dbReference type="Proteomes" id="UP000252519"/>
    </source>
</evidence>
<dbReference type="GO" id="GO:0016020">
    <property type="term" value="C:membrane"/>
    <property type="evidence" value="ECO:0007669"/>
    <property type="project" value="TreeGrafter"/>
</dbReference>
<keyword evidence="2" id="KW-0677">Repeat</keyword>
<feature type="domain" description="Arf-GAP" evidence="7">
    <location>
        <begin position="23"/>
        <end position="144"/>
    </location>
</feature>
<dbReference type="PANTHER" id="PTHR46134:SF3">
    <property type="entry name" value="ARFGAP WITH FG REPEATS 1"/>
    <property type="match status" value="1"/>
</dbReference>
<dbReference type="PROSITE" id="PS50115">
    <property type="entry name" value="ARFGAP"/>
    <property type="match status" value="1"/>
</dbReference>
<dbReference type="InterPro" id="IPR052248">
    <property type="entry name" value="Arf-GAP_FG-repeat_protein"/>
</dbReference>
<protein>
    <submittedName>
        <fullName evidence="8">Putative GTP-ase activating protein</fullName>
    </submittedName>
</protein>
<proteinExistence type="predicted"/>
<dbReference type="InterPro" id="IPR001164">
    <property type="entry name" value="ArfGAP_dom"/>
</dbReference>
<dbReference type="Proteomes" id="UP000252519">
    <property type="component" value="Unassembled WGS sequence"/>
</dbReference>
<dbReference type="Pfam" id="PF01412">
    <property type="entry name" value="ArfGap"/>
    <property type="match status" value="1"/>
</dbReference>
<evidence type="ECO:0000256" key="4">
    <source>
        <dbReference type="ARBA" id="ARBA00022833"/>
    </source>
</evidence>
<dbReference type="EMBL" id="JOJR01001156">
    <property type="protein sequence ID" value="RCN32102.1"/>
    <property type="molecule type" value="Genomic_DNA"/>
</dbReference>
<accession>A0A368FJ67</accession>
<evidence type="ECO:0000256" key="3">
    <source>
        <dbReference type="ARBA" id="ARBA00022771"/>
    </source>
</evidence>
<dbReference type="SMART" id="SM00105">
    <property type="entry name" value="ArfGap"/>
    <property type="match status" value="1"/>
</dbReference>
<feature type="region of interest" description="Disordered" evidence="6">
    <location>
        <begin position="1"/>
        <end position="22"/>
    </location>
</feature>
<gene>
    <name evidence="8" type="ORF">ANCCAN_22096</name>
</gene>
<evidence type="ECO:0000259" key="7">
    <source>
        <dbReference type="PROSITE" id="PS50115"/>
    </source>
</evidence>
<dbReference type="SUPFAM" id="SSF57863">
    <property type="entry name" value="ArfGap/RecO-like zinc finger"/>
    <property type="match status" value="1"/>
</dbReference>
<dbReference type="InterPro" id="IPR037278">
    <property type="entry name" value="ARFGAP/RecO"/>
</dbReference>
<keyword evidence="9" id="KW-1185">Reference proteome</keyword>
<dbReference type="STRING" id="29170.A0A368FJ67"/>
<dbReference type="Gene3D" id="1.10.220.150">
    <property type="entry name" value="Arf GTPase activating protein"/>
    <property type="match status" value="1"/>
</dbReference>
<evidence type="ECO:0000256" key="6">
    <source>
        <dbReference type="SAM" id="MobiDB-lite"/>
    </source>
</evidence>
<name>A0A368FJ67_ANCCA</name>
<evidence type="ECO:0000313" key="8">
    <source>
        <dbReference type="EMBL" id="RCN32102.1"/>
    </source>
</evidence>
<keyword evidence="3 5" id="KW-0863">Zinc-finger</keyword>
<dbReference type="OrthoDB" id="6036at2759"/>
<dbReference type="AlphaFoldDB" id="A0A368FJ67"/>
<dbReference type="GO" id="GO:0008270">
    <property type="term" value="F:zinc ion binding"/>
    <property type="evidence" value="ECO:0007669"/>
    <property type="project" value="UniProtKB-KW"/>
</dbReference>
<feature type="region of interest" description="Disordered" evidence="6">
    <location>
        <begin position="153"/>
        <end position="174"/>
    </location>
</feature>
<dbReference type="PRINTS" id="PR00405">
    <property type="entry name" value="REVINTRACTNG"/>
</dbReference>
<organism evidence="8 9">
    <name type="scientific">Ancylostoma caninum</name>
    <name type="common">Dog hookworm</name>
    <dbReference type="NCBI Taxonomy" id="29170"/>
    <lineage>
        <taxon>Eukaryota</taxon>
        <taxon>Metazoa</taxon>
        <taxon>Ecdysozoa</taxon>
        <taxon>Nematoda</taxon>
        <taxon>Chromadorea</taxon>
        <taxon>Rhabditida</taxon>
        <taxon>Rhabditina</taxon>
        <taxon>Rhabditomorpha</taxon>
        <taxon>Strongyloidea</taxon>
        <taxon>Ancylostomatidae</taxon>
        <taxon>Ancylostomatinae</taxon>
        <taxon>Ancylostoma</taxon>
    </lineage>
</organism>
<dbReference type="CDD" id="cd08838">
    <property type="entry name" value="ArfGap_AGFG"/>
    <property type="match status" value="1"/>
</dbReference>
<feature type="compositionally biased region" description="Polar residues" evidence="6">
    <location>
        <begin position="1"/>
        <end position="16"/>
    </location>
</feature>
<feature type="compositionally biased region" description="Polar residues" evidence="6">
    <location>
        <begin position="514"/>
        <end position="525"/>
    </location>
</feature>
<feature type="compositionally biased region" description="Low complexity" evidence="6">
    <location>
        <begin position="157"/>
        <end position="171"/>
    </location>
</feature>
<keyword evidence="4" id="KW-0862">Zinc</keyword>
<comment type="caution">
    <text evidence="8">The sequence shown here is derived from an EMBL/GenBank/DDBJ whole genome shotgun (WGS) entry which is preliminary data.</text>
</comment>
<evidence type="ECO:0000256" key="1">
    <source>
        <dbReference type="ARBA" id="ARBA00022723"/>
    </source>
</evidence>
<keyword evidence="1" id="KW-0479">Metal-binding</keyword>